<reference evidence="2 3" key="1">
    <citation type="submission" date="2021-05" db="EMBL/GenBank/DDBJ databases">
        <title>Fusibacter ferrireducens sp. nov., an anaerobic, sulfur- and Fe-reducing bacterium isolated from the mangrove sediment.</title>
        <authorList>
            <person name="Qiu D."/>
        </authorList>
    </citation>
    <scope>NUCLEOTIDE SEQUENCE [LARGE SCALE GENOMIC DNA]</scope>
    <source>
        <strain evidence="2 3">DSM 12116</strain>
    </source>
</reference>
<organism evidence="2 3">
    <name type="scientific">Fusibacter paucivorans</name>
    <dbReference type="NCBI Taxonomy" id="76009"/>
    <lineage>
        <taxon>Bacteria</taxon>
        <taxon>Bacillati</taxon>
        <taxon>Bacillota</taxon>
        <taxon>Clostridia</taxon>
        <taxon>Eubacteriales</taxon>
        <taxon>Eubacteriales Family XII. Incertae Sedis</taxon>
        <taxon>Fusibacter</taxon>
    </lineage>
</organism>
<keyword evidence="1" id="KW-0472">Membrane</keyword>
<comment type="caution">
    <text evidence="2">The sequence shown here is derived from an EMBL/GenBank/DDBJ whole genome shotgun (WGS) entry which is preliminary data.</text>
</comment>
<evidence type="ECO:0000313" key="2">
    <source>
        <dbReference type="EMBL" id="MBS7525965.1"/>
    </source>
</evidence>
<name>A0ABS5PLC7_9FIRM</name>
<proteinExistence type="predicted"/>
<dbReference type="RefSeq" id="WP_213235751.1">
    <property type="nucleotide sequence ID" value="NZ_JAHBCL010000006.1"/>
</dbReference>
<feature type="transmembrane region" description="Helical" evidence="1">
    <location>
        <begin position="71"/>
        <end position="93"/>
    </location>
</feature>
<protein>
    <submittedName>
        <fullName evidence="2">DUF3021 family protein</fullName>
    </submittedName>
</protein>
<evidence type="ECO:0000256" key="1">
    <source>
        <dbReference type="SAM" id="Phobius"/>
    </source>
</evidence>
<keyword evidence="3" id="KW-1185">Reference proteome</keyword>
<keyword evidence="1" id="KW-1133">Transmembrane helix</keyword>
<feature type="transmembrane region" description="Helical" evidence="1">
    <location>
        <begin position="99"/>
        <end position="120"/>
    </location>
</feature>
<gene>
    <name evidence="2" type="ORF">KHM83_04640</name>
</gene>
<dbReference type="Proteomes" id="UP000746471">
    <property type="component" value="Unassembled WGS sequence"/>
</dbReference>
<accession>A0ABS5PLC7</accession>
<sequence>MKKKSIKTYILTDCISFTFSAMILSIIGLMQDVMMSIDNVVLLQLFTCTTLIAVLMYFTESIPVESQLAAIFINFIDTSLVILAVGGGVFKWFPWEAIYVGEVVAILTVVFIITTLIITWQNYHLANSINEIIKERQHE</sequence>
<feature type="transmembrane region" description="Helical" evidence="1">
    <location>
        <begin position="9"/>
        <end position="29"/>
    </location>
</feature>
<evidence type="ECO:0000313" key="3">
    <source>
        <dbReference type="Proteomes" id="UP000746471"/>
    </source>
</evidence>
<dbReference type="EMBL" id="JAHBCL010000006">
    <property type="protein sequence ID" value="MBS7525965.1"/>
    <property type="molecule type" value="Genomic_DNA"/>
</dbReference>
<keyword evidence="1" id="KW-0812">Transmembrane</keyword>
<feature type="transmembrane region" description="Helical" evidence="1">
    <location>
        <begin position="41"/>
        <end position="59"/>
    </location>
</feature>